<dbReference type="PANTHER" id="PTHR21041:SF20">
    <property type="entry name" value="DC-STAMP DOMAIN-CONTAINING PROTEIN 2"/>
    <property type="match status" value="1"/>
</dbReference>
<evidence type="ECO:0000256" key="1">
    <source>
        <dbReference type="ARBA" id="ARBA00004141"/>
    </source>
</evidence>
<feature type="domain" description="E3 ubiquitin-protein ligase DCST1-like C-terminal" evidence="8">
    <location>
        <begin position="598"/>
        <end position="644"/>
    </location>
</feature>
<name>A0A8J1MJ32_XENLA</name>
<keyword evidence="4 6" id="KW-0472">Membrane</keyword>
<feature type="transmembrane region" description="Helical" evidence="6">
    <location>
        <begin position="320"/>
        <end position="340"/>
    </location>
</feature>
<gene>
    <name evidence="10" type="primary">LOC121401358</name>
</gene>
<feature type="domain" description="Dendritic cell-specific transmembrane protein-like" evidence="7">
    <location>
        <begin position="355"/>
        <end position="544"/>
    </location>
</feature>
<dbReference type="InterPro" id="IPR051856">
    <property type="entry name" value="CSR-E3_Ligase_Protein"/>
</dbReference>
<evidence type="ECO:0000313" key="10">
    <source>
        <dbReference type="RefSeq" id="XP_041441759.1"/>
    </source>
</evidence>
<dbReference type="OrthoDB" id="6598372at2759"/>
<feature type="transmembrane region" description="Helical" evidence="6">
    <location>
        <begin position="29"/>
        <end position="50"/>
    </location>
</feature>
<evidence type="ECO:0000256" key="3">
    <source>
        <dbReference type="ARBA" id="ARBA00022989"/>
    </source>
</evidence>
<dbReference type="PANTHER" id="PTHR21041">
    <property type="entry name" value="DENDRITIC CELL-SPECIFIC TRANSMEMBRANE PROTEIN"/>
    <property type="match status" value="1"/>
</dbReference>
<dbReference type="Pfam" id="PF26037">
    <property type="entry name" value="zf-RING_DCST1_C"/>
    <property type="match status" value="1"/>
</dbReference>
<dbReference type="AlphaFoldDB" id="A0A8J1MJ32"/>
<organism evidence="9 10">
    <name type="scientific">Xenopus laevis</name>
    <name type="common">African clawed frog</name>
    <dbReference type="NCBI Taxonomy" id="8355"/>
    <lineage>
        <taxon>Eukaryota</taxon>
        <taxon>Metazoa</taxon>
        <taxon>Chordata</taxon>
        <taxon>Craniata</taxon>
        <taxon>Vertebrata</taxon>
        <taxon>Euteleostomi</taxon>
        <taxon>Amphibia</taxon>
        <taxon>Batrachia</taxon>
        <taxon>Anura</taxon>
        <taxon>Pipoidea</taxon>
        <taxon>Pipidae</taxon>
        <taxon>Xenopodinae</taxon>
        <taxon>Xenopus</taxon>
        <taxon>Xenopus</taxon>
    </lineage>
</organism>
<reference evidence="10" key="1">
    <citation type="submission" date="2025-08" db="UniProtKB">
        <authorList>
            <consortium name="RefSeq"/>
        </authorList>
    </citation>
    <scope>IDENTIFICATION</scope>
    <source>
        <strain evidence="10">J_2021</strain>
        <tissue evidence="10">Erythrocytes</tissue>
    </source>
</reference>
<comment type="subcellular location">
    <subcellularLocation>
        <location evidence="1">Membrane</location>
        <topology evidence="1">Multi-pass membrane protein</topology>
    </subcellularLocation>
</comment>
<evidence type="ECO:0000259" key="7">
    <source>
        <dbReference type="Pfam" id="PF07782"/>
    </source>
</evidence>
<feature type="transmembrane region" description="Helical" evidence="6">
    <location>
        <begin position="56"/>
        <end position="78"/>
    </location>
</feature>
<sequence length="739" mass="84083">MKVELTSNDIENQKNVPMRRRKNSMCKEFLRCFGSFVLGMFLAIVFAFFTLFVKSYSLDICIIASAFIGVFLSLGMAFSEQIRVIVFLTLPQIFAAQGKNLIIALAFSLTIQGPAGNILENYKRVSEATSCGLQLAVNQTLEVVEEMKAPVMRALDKIKSIAGNFKNVSNRSQGFFTALQEGVRRIGRDLRAAWSYLYNMGTICNEELGNPSKKCYQQFDTAKQTCTDNAGLFGFVCGIIDTFRPLCALAGVPCMGPDFVQTHVSRLMDKAADSVLNKFKDHFLFNITVIHDFDINTSATDVINVAEQIMDEVNASIEPYLEIIGLAQYFVLFFCLYSFIRAALYRRNYLLNDKHDNFYITKNFMKLNELRVKTGAPSLLPLNMKEQSLYVSPVSLKMTSIEKNMLTGFLGIVPYMIGSIFIILIDFGAYFLLGKAHEQLSGNITVTAPLIFNVTVTGSNFFSDFFKQIISSFEDMVRGQVQILTSKCLVTPSKPDFRGYIIIGLLYGFAFLATAIGVYLTRLRRSLCAYYYPYRELERICFLYNTIICERPERTPYHMKYIVTGSQDPQPSSFLYKLAKRNSVFYRLVRLMGKREEFCMECAKVRTDSNSLEFLACITRDCRGLYCGDCCIKLENACKFCLTPLTYSDSTDEEIDSSDEEQVELWLEERGRSKRFTKSQNTEEDEDSDSSMELSDADYEYQEQSPSSDSSDEETLDEAFSKLTKMKKKGIPRKLYQRR</sequence>
<keyword evidence="3 6" id="KW-1133">Transmembrane helix</keyword>
<dbReference type="RefSeq" id="XP_041441759.1">
    <property type="nucleotide sequence ID" value="XM_041585825.1"/>
</dbReference>
<dbReference type="Proteomes" id="UP000186698">
    <property type="component" value="Chromosome 3L"/>
</dbReference>
<dbReference type="GeneID" id="121401358"/>
<evidence type="ECO:0000259" key="8">
    <source>
        <dbReference type="Pfam" id="PF26037"/>
    </source>
</evidence>
<evidence type="ECO:0000256" key="5">
    <source>
        <dbReference type="SAM" id="MobiDB-lite"/>
    </source>
</evidence>
<accession>A0A8J1MJ32</accession>
<evidence type="ECO:0000256" key="6">
    <source>
        <dbReference type="SAM" id="Phobius"/>
    </source>
</evidence>
<evidence type="ECO:0000313" key="9">
    <source>
        <dbReference type="Proteomes" id="UP000186698"/>
    </source>
</evidence>
<proteinExistence type="predicted"/>
<dbReference type="KEGG" id="xla:121401358"/>
<dbReference type="Pfam" id="PF26039">
    <property type="entry name" value="Dcst2"/>
    <property type="match status" value="1"/>
</dbReference>
<feature type="transmembrane region" description="Helical" evidence="6">
    <location>
        <begin position="499"/>
        <end position="520"/>
    </location>
</feature>
<dbReference type="InterPro" id="IPR012858">
    <property type="entry name" value="DC_STAMP-like"/>
</dbReference>
<keyword evidence="9" id="KW-1185">Reference proteome</keyword>
<feature type="transmembrane region" description="Helical" evidence="6">
    <location>
        <begin position="406"/>
        <end position="433"/>
    </location>
</feature>
<dbReference type="GO" id="GO:0016020">
    <property type="term" value="C:membrane"/>
    <property type="evidence" value="ECO:0007669"/>
    <property type="project" value="UniProtKB-SubCell"/>
</dbReference>
<evidence type="ECO:0000256" key="4">
    <source>
        <dbReference type="ARBA" id="ARBA00023136"/>
    </source>
</evidence>
<feature type="region of interest" description="Disordered" evidence="5">
    <location>
        <begin position="675"/>
        <end position="725"/>
    </location>
</feature>
<dbReference type="InterPro" id="IPR058842">
    <property type="entry name" value="DCST1_C"/>
</dbReference>
<keyword evidence="2 6" id="KW-0812">Transmembrane</keyword>
<feature type="compositionally biased region" description="Acidic residues" evidence="5">
    <location>
        <begin position="682"/>
        <end position="701"/>
    </location>
</feature>
<protein>
    <submittedName>
        <fullName evidence="10">DC-STAMP domain-containing protein 2-like isoform X1</fullName>
    </submittedName>
</protein>
<feature type="transmembrane region" description="Helical" evidence="6">
    <location>
        <begin position="85"/>
        <end position="109"/>
    </location>
</feature>
<dbReference type="Pfam" id="PF07782">
    <property type="entry name" value="DC_STAMP"/>
    <property type="match status" value="1"/>
</dbReference>
<evidence type="ECO:0000256" key="2">
    <source>
        <dbReference type="ARBA" id="ARBA00022692"/>
    </source>
</evidence>